<protein>
    <submittedName>
        <fullName evidence="1">Uncharacterized protein</fullName>
    </submittedName>
</protein>
<keyword evidence="2" id="KW-1185">Reference proteome</keyword>
<name>A0A8J2KYA3_9HEXA</name>
<dbReference type="Proteomes" id="UP000708208">
    <property type="component" value="Unassembled WGS sequence"/>
</dbReference>
<feature type="non-terminal residue" evidence="1">
    <location>
        <position position="1"/>
    </location>
</feature>
<sequence>ATDTEIKIQQHSARQ</sequence>
<proteinExistence type="predicted"/>
<evidence type="ECO:0000313" key="1">
    <source>
        <dbReference type="EMBL" id="CAG7734605.1"/>
    </source>
</evidence>
<reference evidence="1" key="1">
    <citation type="submission" date="2021-06" db="EMBL/GenBank/DDBJ databases">
        <authorList>
            <person name="Hodson N. C."/>
            <person name="Mongue J. A."/>
            <person name="Jaron S. K."/>
        </authorList>
    </citation>
    <scope>NUCLEOTIDE SEQUENCE</scope>
</reference>
<accession>A0A8J2KYA3</accession>
<dbReference type="EMBL" id="CAJVCH010272756">
    <property type="protein sequence ID" value="CAG7734605.1"/>
    <property type="molecule type" value="Genomic_DNA"/>
</dbReference>
<organism evidence="1 2">
    <name type="scientific">Allacma fusca</name>
    <dbReference type="NCBI Taxonomy" id="39272"/>
    <lineage>
        <taxon>Eukaryota</taxon>
        <taxon>Metazoa</taxon>
        <taxon>Ecdysozoa</taxon>
        <taxon>Arthropoda</taxon>
        <taxon>Hexapoda</taxon>
        <taxon>Collembola</taxon>
        <taxon>Symphypleona</taxon>
        <taxon>Sminthuridae</taxon>
        <taxon>Allacma</taxon>
    </lineage>
</organism>
<gene>
    <name evidence="1" type="ORF">AFUS01_LOCUS22987</name>
</gene>
<evidence type="ECO:0000313" key="2">
    <source>
        <dbReference type="Proteomes" id="UP000708208"/>
    </source>
</evidence>
<comment type="caution">
    <text evidence="1">The sequence shown here is derived from an EMBL/GenBank/DDBJ whole genome shotgun (WGS) entry which is preliminary data.</text>
</comment>